<dbReference type="Gene3D" id="1.10.10.60">
    <property type="entry name" value="Homeodomain-like"/>
    <property type="match status" value="2"/>
</dbReference>
<dbReference type="InterPro" id="IPR018060">
    <property type="entry name" value="HTH_AraC"/>
</dbReference>
<comment type="caution">
    <text evidence="4">The sequence shown here is derived from an EMBL/GenBank/DDBJ whole genome shotgun (WGS) entry which is preliminary data.</text>
</comment>
<name>A0ABV6PA41_9MICC</name>
<evidence type="ECO:0000256" key="2">
    <source>
        <dbReference type="ARBA" id="ARBA00023163"/>
    </source>
</evidence>
<dbReference type="SUPFAM" id="SSF46689">
    <property type="entry name" value="Homeodomain-like"/>
    <property type="match status" value="1"/>
</dbReference>
<dbReference type="Pfam" id="PF12833">
    <property type="entry name" value="HTH_18"/>
    <property type="match status" value="1"/>
</dbReference>
<dbReference type="PANTHER" id="PTHR11019">
    <property type="entry name" value="HTH-TYPE TRANSCRIPTIONAL REGULATOR NIMR"/>
    <property type="match status" value="1"/>
</dbReference>
<feature type="domain" description="HTH araC/xylS-type" evidence="3">
    <location>
        <begin position="7"/>
        <end position="105"/>
    </location>
</feature>
<gene>
    <name evidence="4" type="ORF">ACFFFR_06265</name>
</gene>
<dbReference type="PANTHER" id="PTHR11019:SF159">
    <property type="entry name" value="TRANSCRIPTIONAL REGULATOR-RELATED"/>
    <property type="match status" value="1"/>
</dbReference>
<keyword evidence="1" id="KW-0805">Transcription regulation</keyword>
<sequence length="266" mass="30116">MNRGTEDEFADLLHAVRDGRTESLDELADQAHRSRFHLSRLLKQRLGFTLRDFAAAAKVDRGIQGLLEGYSVTQSQWYAGHESPSSYYRAFRRYTGLGPAQFRAQMRNLASYLLHRQDELAALTLVHRSFTPRQHQQDNQLRIRVTGAQKRSVLFVALHPEPLVKADPLLGIALLGNHEYTVSAIPDGSYYAMVVEVPRTTNLRSYFHMSGNRRQLERTPITFPLVESKTLTLQLRDLIPEDPPITVNLPKLFLEAAAGRVGLEAV</sequence>
<organism evidence="4 5">
    <name type="scientific">Micrococcoides hystricis</name>
    <dbReference type="NCBI Taxonomy" id="1572761"/>
    <lineage>
        <taxon>Bacteria</taxon>
        <taxon>Bacillati</taxon>
        <taxon>Actinomycetota</taxon>
        <taxon>Actinomycetes</taxon>
        <taxon>Micrococcales</taxon>
        <taxon>Micrococcaceae</taxon>
        <taxon>Micrococcoides</taxon>
    </lineage>
</organism>
<dbReference type="RefSeq" id="WP_377458795.1">
    <property type="nucleotide sequence ID" value="NZ_JBHLUB010000027.1"/>
</dbReference>
<dbReference type="Proteomes" id="UP001589862">
    <property type="component" value="Unassembled WGS sequence"/>
</dbReference>
<dbReference type="InterPro" id="IPR009057">
    <property type="entry name" value="Homeodomain-like_sf"/>
</dbReference>
<dbReference type="PROSITE" id="PS01124">
    <property type="entry name" value="HTH_ARAC_FAMILY_2"/>
    <property type="match status" value="1"/>
</dbReference>
<reference evidence="4 5" key="1">
    <citation type="submission" date="2024-09" db="EMBL/GenBank/DDBJ databases">
        <authorList>
            <person name="Sun Q."/>
            <person name="Mori K."/>
        </authorList>
    </citation>
    <scope>NUCLEOTIDE SEQUENCE [LARGE SCALE GENOMIC DNA]</scope>
    <source>
        <strain evidence="4 5">NCAIM B.02604</strain>
    </source>
</reference>
<evidence type="ECO:0000313" key="4">
    <source>
        <dbReference type="EMBL" id="MFC0581985.1"/>
    </source>
</evidence>
<protein>
    <submittedName>
        <fullName evidence="4">Helix-turn-helix domain-containing protein</fullName>
    </submittedName>
</protein>
<keyword evidence="5" id="KW-1185">Reference proteome</keyword>
<evidence type="ECO:0000256" key="1">
    <source>
        <dbReference type="ARBA" id="ARBA00023015"/>
    </source>
</evidence>
<evidence type="ECO:0000313" key="5">
    <source>
        <dbReference type="Proteomes" id="UP001589862"/>
    </source>
</evidence>
<dbReference type="SMART" id="SM00342">
    <property type="entry name" value="HTH_ARAC"/>
    <property type="match status" value="1"/>
</dbReference>
<accession>A0ABV6PA41</accession>
<keyword evidence="2" id="KW-0804">Transcription</keyword>
<proteinExistence type="predicted"/>
<evidence type="ECO:0000259" key="3">
    <source>
        <dbReference type="PROSITE" id="PS01124"/>
    </source>
</evidence>
<dbReference type="EMBL" id="JBHLUB010000027">
    <property type="protein sequence ID" value="MFC0581985.1"/>
    <property type="molecule type" value="Genomic_DNA"/>
</dbReference>